<dbReference type="InterPro" id="IPR005645">
    <property type="entry name" value="FSH-like_dom"/>
</dbReference>
<dbReference type="Pfam" id="PF03959">
    <property type="entry name" value="FSH1"/>
    <property type="match status" value="1"/>
</dbReference>
<dbReference type="EMBL" id="JXNT01000001">
    <property type="protein sequence ID" value="ODM24346.1"/>
    <property type="molecule type" value="Genomic_DNA"/>
</dbReference>
<dbReference type="PANTHER" id="PTHR48070">
    <property type="entry name" value="ESTERASE OVCA2"/>
    <property type="match status" value="1"/>
</dbReference>
<name>A0A1E3BVG5_ASPCR</name>
<proteinExistence type="predicted"/>
<dbReference type="InterPro" id="IPR029058">
    <property type="entry name" value="AB_hydrolase_fold"/>
</dbReference>
<evidence type="ECO:0000313" key="5">
    <source>
        <dbReference type="Proteomes" id="UP000094569"/>
    </source>
</evidence>
<dbReference type="Proteomes" id="UP000094569">
    <property type="component" value="Unassembled WGS sequence"/>
</dbReference>
<dbReference type="PANTHER" id="PTHR48070:SF1">
    <property type="entry name" value="SERINE HYDROLASE FSH DOMAIN-CONTAINING PROTEIN"/>
    <property type="match status" value="1"/>
</dbReference>
<dbReference type="GO" id="GO:0005737">
    <property type="term" value="C:cytoplasm"/>
    <property type="evidence" value="ECO:0007669"/>
    <property type="project" value="TreeGrafter"/>
</dbReference>
<dbReference type="AlphaFoldDB" id="A0A1E3BVG5"/>
<reference evidence="3 5" key="1">
    <citation type="journal article" date="2016" name="BMC Genomics">
        <title>Comparative genomic and transcriptomic analyses of the Fuzhuan brick tea-fermentation fungus Aspergillus cristatus.</title>
        <authorList>
            <person name="Ge Y."/>
            <person name="Wang Y."/>
            <person name="Liu Y."/>
            <person name="Tan Y."/>
            <person name="Ren X."/>
            <person name="Zhang X."/>
            <person name="Hyde K.D."/>
            <person name="Liu Y."/>
            <person name="Liu Z."/>
        </authorList>
    </citation>
    <scope>NUCLEOTIDE SEQUENCE [LARGE SCALE GENOMIC DNA]</scope>
    <source>
        <strain evidence="3 5">GZAAS20.1005</strain>
    </source>
</reference>
<dbReference type="InterPro" id="IPR050593">
    <property type="entry name" value="LovG"/>
</dbReference>
<organism evidence="3 5">
    <name type="scientific">Aspergillus cristatus</name>
    <name type="common">Chinese Fuzhuan brick tea-fermentation fungus</name>
    <name type="synonym">Eurotium cristatum</name>
    <dbReference type="NCBI Taxonomy" id="573508"/>
    <lineage>
        <taxon>Eukaryota</taxon>
        <taxon>Fungi</taxon>
        <taxon>Dikarya</taxon>
        <taxon>Ascomycota</taxon>
        <taxon>Pezizomycotina</taxon>
        <taxon>Eurotiomycetes</taxon>
        <taxon>Eurotiomycetidae</taxon>
        <taxon>Eurotiales</taxon>
        <taxon>Aspergillaceae</taxon>
        <taxon>Aspergillus</taxon>
        <taxon>Aspergillus subgen. Aspergillus</taxon>
    </lineage>
</organism>
<comment type="caution">
    <text evidence="3">The sequence shown here is derived from an EMBL/GenBank/DDBJ whole genome shotgun (WGS) entry which is preliminary data.</text>
</comment>
<evidence type="ECO:0000313" key="4">
    <source>
        <dbReference type="EMBL" id="ODM24355.1"/>
    </source>
</evidence>
<dbReference type="Gene3D" id="3.40.50.1820">
    <property type="entry name" value="alpha/beta hydrolase"/>
    <property type="match status" value="1"/>
</dbReference>
<evidence type="ECO:0000313" key="3">
    <source>
        <dbReference type="EMBL" id="ODM24346.1"/>
    </source>
</evidence>
<sequence length="228" mass="25452">MPLIACFHGGGSNGEIYRQQCAQLERLLEPEFRLVFFDAPFERSPGPGVLPAFRDYGPFRSWFTQDDTGTEVSDGSGYDRIGRDGVERVLDLMERQGGAEDWVGAMGFSQGTRVVGGLLRDQQRREILGETGKIRLAFGVFCMGGGAPMEAESGHRTDASDPFDPITLPTLHVHGLRDPFLHLGVQQTETYFNPQSRTVLEVDYHHAMPWVRSEVQQLASMIRSLYCP</sequence>
<dbReference type="EMBL" id="JXNT01000001">
    <property type="protein sequence ID" value="ODM24355.1"/>
    <property type="molecule type" value="Genomic_DNA"/>
</dbReference>
<gene>
    <name evidence="3" type="ORF">SI65_01936</name>
    <name evidence="4" type="ORF">SI65_01945</name>
</gene>
<dbReference type="VEuPathDB" id="FungiDB:SI65_01945"/>
<dbReference type="OrthoDB" id="414698at2759"/>
<protein>
    <recommendedName>
        <fullName evidence="2">Serine hydrolase domain-containing protein</fullName>
    </recommendedName>
</protein>
<dbReference type="GO" id="GO:0005634">
    <property type="term" value="C:nucleus"/>
    <property type="evidence" value="ECO:0007669"/>
    <property type="project" value="TreeGrafter"/>
</dbReference>
<dbReference type="STRING" id="573508.A0A1E3BVG5"/>
<dbReference type="GO" id="GO:0016787">
    <property type="term" value="F:hydrolase activity"/>
    <property type="evidence" value="ECO:0007669"/>
    <property type="project" value="UniProtKB-KW"/>
</dbReference>
<evidence type="ECO:0000259" key="2">
    <source>
        <dbReference type="Pfam" id="PF03959"/>
    </source>
</evidence>
<keyword evidence="5" id="KW-1185">Reference proteome</keyword>
<dbReference type="VEuPathDB" id="FungiDB:SI65_01936"/>
<feature type="domain" description="Serine hydrolase" evidence="2">
    <location>
        <begin position="4"/>
        <end position="217"/>
    </location>
</feature>
<dbReference type="GO" id="GO:0044550">
    <property type="term" value="P:secondary metabolite biosynthetic process"/>
    <property type="evidence" value="ECO:0007669"/>
    <property type="project" value="TreeGrafter"/>
</dbReference>
<evidence type="ECO:0000256" key="1">
    <source>
        <dbReference type="ARBA" id="ARBA00022801"/>
    </source>
</evidence>
<keyword evidence="1" id="KW-0378">Hydrolase</keyword>
<accession>A0A1E3BVG5</accession>
<dbReference type="SUPFAM" id="SSF53474">
    <property type="entry name" value="alpha/beta-Hydrolases"/>
    <property type="match status" value="1"/>
</dbReference>